<organism evidence="1 2">
    <name type="scientific">Streptomyces thinghirensis</name>
    <dbReference type="NCBI Taxonomy" id="551547"/>
    <lineage>
        <taxon>Bacteria</taxon>
        <taxon>Bacillati</taxon>
        <taxon>Actinomycetota</taxon>
        <taxon>Actinomycetes</taxon>
        <taxon>Kitasatosporales</taxon>
        <taxon>Streptomycetaceae</taxon>
        <taxon>Streptomyces</taxon>
    </lineage>
</organism>
<sequence>MSACSGSSVSRMDCSIFLVLKRLLLLTGTSELVVPDMIERGAFCVCPGVSGFTRMGRFHHCNEW</sequence>
<proteinExistence type="predicted"/>
<comment type="caution">
    <text evidence="1">The sequence shown here is derived from an EMBL/GenBank/DDBJ whole genome shotgun (WGS) entry which is preliminary data.</text>
</comment>
<evidence type="ECO:0000313" key="1">
    <source>
        <dbReference type="EMBL" id="GAA5204405.1"/>
    </source>
</evidence>
<accession>A0ABP9SV74</accession>
<reference evidence="2" key="1">
    <citation type="journal article" date="2019" name="Int. J. Syst. Evol. Microbiol.">
        <title>The Global Catalogue of Microorganisms (GCM) 10K type strain sequencing project: providing services to taxonomists for standard genome sequencing and annotation.</title>
        <authorList>
            <consortium name="The Broad Institute Genomics Platform"/>
            <consortium name="The Broad Institute Genome Sequencing Center for Infectious Disease"/>
            <person name="Wu L."/>
            <person name="Ma J."/>
        </authorList>
    </citation>
    <scope>NUCLEOTIDE SEQUENCE [LARGE SCALE GENOMIC DNA]</scope>
    <source>
        <strain evidence="2">JCM 18306</strain>
    </source>
</reference>
<dbReference type="EMBL" id="BAABJR010000002">
    <property type="protein sequence ID" value="GAA5204405.1"/>
    <property type="molecule type" value="Genomic_DNA"/>
</dbReference>
<gene>
    <name evidence="1" type="ORF">GCM10023323_07220</name>
</gene>
<dbReference type="Proteomes" id="UP001499878">
    <property type="component" value="Unassembled WGS sequence"/>
</dbReference>
<keyword evidence="2" id="KW-1185">Reference proteome</keyword>
<evidence type="ECO:0000313" key="2">
    <source>
        <dbReference type="Proteomes" id="UP001499878"/>
    </source>
</evidence>
<protein>
    <submittedName>
        <fullName evidence="1">Uncharacterized protein</fullName>
    </submittedName>
</protein>
<name>A0ABP9SV74_9ACTN</name>